<gene>
    <name evidence="2" type="ORF">LTR91_017687</name>
</gene>
<comment type="caution">
    <text evidence="2">The sequence shown here is derived from an EMBL/GenBank/DDBJ whole genome shotgun (WGS) entry which is preliminary data.</text>
</comment>
<organism evidence="2 3">
    <name type="scientific">Friedmanniomyces endolithicus</name>
    <dbReference type="NCBI Taxonomy" id="329885"/>
    <lineage>
        <taxon>Eukaryota</taxon>
        <taxon>Fungi</taxon>
        <taxon>Dikarya</taxon>
        <taxon>Ascomycota</taxon>
        <taxon>Pezizomycotina</taxon>
        <taxon>Dothideomycetes</taxon>
        <taxon>Dothideomycetidae</taxon>
        <taxon>Mycosphaerellales</taxon>
        <taxon>Teratosphaeriaceae</taxon>
        <taxon>Friedmanniomyces</taxon>
    </lineage>
</organism>
<evidence type="ECO:0008006" key="4">
    <source>
        <dbReference type="Google" id="ProtNLM"/>
    </source>
</evidence>
<sequence length="214" mass="25221">MASTTSTPAEKDGQPKTGEDMNEVWSEWRENQTFPLFNLPPELWIRICRFAVLHPTPTVLTAMLAAHDFRAKVRQPPITRTCTTIRKETLSRFYAAPFVYDDRSQNEAYELVSWLKALRIKTRWELLDLVIESDQDDRIEYFFEVLASFDLQLQRTGTRESDGRMTEVFKVVPFEEEEEEEEEESEEEESEEEEDEDMEGEMEEEIEEEEESKG</sequence>
<evidence type="ECO:0000313" key="3">
    <source>
        <dbReference type="Proteomes" id="UP001175353"/>
    </source>
</evidence>
<feature type="compositionally biased region" description="Acidic residues" evidence="1">
    <location>
        <begin position="174"/>
        <end position="214"/>
    </location>
</feature>
<feature type="region of interest" description="Disordered" evidence="1">
    <location>
        <begin position="172"/>
        <end position="214"/>
    </location>
</feature>
<evidence type="ECO:0000256" key="1">
    <source>
        <dbReference type="SAM" id="MobiDB-lite"/>
    </source>
</evidence>
<name>A0AAN6QJ88_9PEZI</name>
<accession>A0AAN6QJ88</accession>
<dbReference type="Proteomes" id="UP001175353">
    <property type="component" value="Unassembled WGS sequence"/>
</dbReference>
<keyword evidence="3" id="KW-1185">Reference proteome</keyword>
<evidence type="ECO:0000313" key="2">
    <source>
        <dbReference type="EMBL" id="KAK0966070.1"/>
    </source>
</evidence>
<reference evidence="2" key="1">
    <citation type="submission" date="2023-06" db="EMBL/GenBank/DDBJ databases">
        <title>Black Yeasts Isolated from many extreme environments.</title>
        <authorList>
            <person name="Coleine C."/>
            <person name="Stajich J.E."/>
            <person name="Selbmann L."/>
        </authorList>
    </citation>
    <scope>NUCLEOTIDE SEQUENCE</scope>
    <source>
        <strain evidence="2">CCFEE 5200</strain>
    </source>
</reference>
<dbReference type="AlphaFoldDB" id="A0AAN6QJ88"/>
<dbReference type="EMBL" id="JAUJLE010000235">
    <property type="protein sequence ID" value="KAK0966070.1"/>
    <property type="molecule type" value="Genomic_DNA"/>
</dbReference>
<proteinExistence type="predicted"/>
<protein>
    <recommendedName>
        <fullName evidence="4">F-box domain-containing protein</fullName>
    </recommendedName>
</protein>